<keyword evidence="5" id="KW-1185">Reference proteome</keyword>
<sequence>MTFGVPVEQREGRSLPAVEHIEDRDELGQYTLKYVTAEGTIVMEKGKLVDTADGKDKVLIYEGEYTFVGDDGKTYTTKYKSDPSGAYTAEGEHLPKSVDPEPVPEPPKEMMQPSV</sequence>
<dbReference type="Pfam" id="PF00379">
    <property type="entry name" value="Chitin_bind_4"/>
    <property type="match status" value="1"/>
</dbReference>
<name>A0A9N9QX11_9NEOP</name>
<dbReference type="EMBL" id="OU893344">
    <property type="protein sequence ID" value="CAG9785168.1"/>
    <property type="molecule type" value="Genomic_DNA"/>
</dbReference>
<evidence type="ECO:0000313" key="5">
    <source>
        <dbReference type="Proteomes" id="UP001153714"/>
    </source>
</evidence>
<evidence type="ECO:0000256" key="3">
    <source>
        <dbReference type="SAM" id="MobiDB-lite"/>
    </source>
</evidence>
<feature type="compositionally biased region" description="Basic and acidic residues" evidence="3">
    <location>
        <begin position="90"/>
        <end position="99"/>
    </location>
</feature>
<proteinExistence type="predicted"/>
<protein>
    <submittedName>
        <fullName evidence="4">Uncharacterized protein</fullName>
    </submittedName>
</protein>
<reference evidence="4" key="1">
    <citation type="submission" date="2021-12" db="EMBL/GenBank/DDBJ databases">
        <authorList>
            <person name="King R."/>
        </authorList>
    </citation>
    <scope>NUCLEOTIDE SEQUENCE</scope>
</reference>
<evidence type="ECO:0000313" key="4">
    <source>
        <dbReference type="EMBL" id="CAG9785168.1"/>
    </source>
</evidence>
<dbReference type="PROSITE" id="PS51155">
    <property type="entry name" value="CHIT_BIND_RR_2"/>
    <property type="match status" value="1"/>
</dbReference>
<dbReference type="InterPro" id="IPR000618">
    <property type="entry name" value="Insect_cuticle"/>
</dbReference>
<dbReference type="AlphaFoldDB" id="A0A9N9QX11"/>
<evidence type="ECO:0000256" key="1">
    <source>
        <dbReference type="ARBA" id="ARBA00022729"/>
    </source>
</evidence>
<dbReference type="Proteomes" id="UP001153714">
    <property type="component" value="Chromosome 13"/>
</dbReference>
<keyword evidence="2" id="KW-0193">Cuticle</keyword>
<feature type="region of interest" description="Disordered" evidence="3">
    <location>
        <begin position="81"/>
        <end position="115"/>
    </location>
</feature>
<keyword evidence="1" id="KW-0732">Signal</keyword>
<gene>
    <name evidence="4" type="ORF">DIATSA_LOCUS3223</name>
</gene>
<reference evidence="4" key="2">
    <citation type="submission" date="2022-10" db="EMBL/GenBank/DDBJ databases">
        <authorList>
            <consortium name="ENA_rothamsted_submissions"/>
            <consortium name="culmorum"/>
            <person name="King R."/>
        </authorList>
    </citation>
    <scope>NUCLEOTIDE SEQUENCE</scope>
</reference>
<evidence type="ECO:0000256" key="2">
    <source>
        <dbReference type="PROSITE-ProRule" id="PRU00497"/>
    </source>
</evidence>
<dbReference type="OrthoDB" id="6368834at2759"/>
<organism evidence="4 5">
    <name type="scientific">Diatraea saccharalis</name>
    <name type="common">sugarcane borer</name>
    <dbReference type="NCBI Taxonomy" id="40085"/>
    <lineage>
        <taxon>Eukaryota</taxon>
        <taxon>Metazoa</taxon>
        <taxon>Ecdysozoa</taxon>
        <taxon>Arthropoda</taxon>
        <taxon>Hexapoda</taxon>
        <taxon>Insecta</taxon>
        <taxon>Pterygota</taxon>
        <taxon>Neoptera</taxon>
        <taxon>Endopterygota</taxon>
        <taxon>Lepidoptera</taxon>
        <taxon>Glossata</taxon>
        <taxon>Ditrysia</taxon>
        <taxon>Pyraloidea</taxon>
        <taxon>Crambidae</taxon>
        <taxon>Crambinae</taxon>
        <taxon>Diatraea</taxon>
    </lineage>
</organism>
<accession>A0A9N9QX11</accession>
<dbReference type="GO" id="GO:0042302">
    <property type="term" value="F:structural constituent of cuticle"/>
    <property type="evidence" value="ECO:0007669"/>
    <property type="project" value="UniProtKB-UniRule"/>
</dbReference>